<dbReference type="RefSeq" id="WP_146916971.1">
    <property type="nucleotide sequence ID" value="NZ_CP042430.1"/>
</dbReference>
<dbReference type="KEGG" id="bsol:FSW04_05220"/>
<keyword evidence="2" id="KW-1185">Reference proteome</keyword>
<reference evidence="1 2" key="1">
    <citation type="journal article" date="2018" name="J. Microbiol.">
        <title>Baekduia soli gen. nov., sp. nov., a novel bacterium isolated from the soil of Baekdu Mountain and proposal of a novel family name, Baekduiaceae fam. nov.</title>
        <authorList>
            <person name="An D.S."/>
            <person name="Siddiqi M.Z."/>
            <person name="Kim K.H."/>
            <person name="Yu H.S."/>
            <person name="Im W.T."/>
        </authorList>
    </citation>
    <scope>NUCLEOTIDE SEQUENCE [LARGE SCALE GENOMIC DNA]</scope>
    <source>
        <strain evidence="1 2">BR7-21</strain>
    </source>
</reference>
<name>A0A5B8U1V2_9ACTN</name>
<proteinExistence type="predicted"/>
<protein>
    <submittedName>
        <fullName evidence="1">Uncharacterized protein</fullName>
    </submittedName>
</protein>
<dbReference type="EMBL" id="CP042430">
    <property type="protein sequence ID" value="QEC47044.1"/>
    <property type="molecule type" value="Genomic_DNA"/>
</dbReference>
<evidence type="ECO:0000313" key="1">
    <source>
        <dbReference type="EMBL" id="QEC47044.1"/>
    </source>
</evidence>
<dbReference type="AlphaFoldDB" id="A0A5B8U1V2"/>
<evidence type="ECO:0000313" key="2">
    <source>
        <dbReference type="Proteomes" id="UP000321805"/>
    </source>
</evidence>
<accession>A0A5B8U1V2</accession>
<gene>
    <name evidence="1" type="ORF">FSW04_05220</name>
</gene>
<sequence>MTLARAWTVHWYEDDGWGNAVRERPTSLSELLALYPGARDLLIERHVEVLRNAERSVAVAAEHIARHRADLEGQAR</sequence>
<dbReference type="Proteomes" id="UP000321805">
    <property type="component" value="Chromosome"/>
</dbReference>
<organism evidence="1 2">
    <name type="scientific">Baekduia soli</name>
    <dbReference type="NCBI Taxonomy" id="496014"/>
    <lineage>
        <taxon>Bacteria</taxon>
        <taxon>Bacillati</taxon>
        <taxon>Actinomycetota</taxon>
        <taxon>Thermoleophilia</taxon>
        <taxon>Solirubrobacterales</taxon>
        <taxon>Baekduiaceae</taxon>
        <taxon>Baekduia</taxon>
    </lineage>
</organism>